<dbReference type="EMBL" id="JBIGIA010000009">
    <property type="protein sequence ID" value="MFG6457884.1"/>
    <property type="molecule type" value="Genomic_DNA"/>
</dbReference>
<proteinExistence type="predicted"/>
<sequence length="127" mass="14674">MSFALTVPQIQSGTKDVTRRLGWLQLKPGDLIQPVRKCMGLRPGESIERLRAPLRIVDVRREPLDMMTTDLDYGMAEVRREGFADHPTYRWPSEWVRMFCASHKGCMPHSVVTRIEFAYTQAEESHV</sequence>
<keyword evidence="2" id="KW-1185">Reference proteome</keyword>
<organism evidence="1 2">
    <name type="scientific">Pelomonas nitida</name>
    <dbReference type="NCBI Taxonomy" id="3299027"/>
    <lineage>
        <taxon>Bacteria</taxon>
        <taxon>Pseudomonadati</taxon>
        <taxon>Pseudomonadota</taxon>
        <taxon>Betaproteobacteria</taxon>
        <taxon>Burkholderiales</taxon>
        <taxon>Sphaerotilaceae</taxon>
        <taxon>Roseateles</taxon>
    </lineage>
</organism>
<evidence type="ECO:0008006" key="3">
    <source>
        <dbReference type="Google" id="ProtNLM"/>
    </source>
</evidence>
<comment type="caution">
    <text evidence="1">The sequence shown here is derived from an EMBL/GenBank/DDBJ whole genome shotgun (WGS) entry which is preliminary data.</text>
</comment>
<evidence type="ECO:0000313" key="1">
    <source>
        <dbReference type="EMBL" id="MFG6457884.1"/>
    </source>
</evidence>
<dbReference type="RefSeq" id="WP_394488739.1">
    <property type="nucleotide sequence ID" value="NZ_JBIGIA010000009.1"/>
</dbReference>
<gene>
    <name evidence="1" type="ORF">ACG00X_13660</name>
</gene>
<dbReference type="Proteomes" id="UP001606305">
    <property type="component" value="Unassembled WGS sequence"/>
</dbReference>
<name>A0ABW7G7P0_9BURK</name>
<evidence type="ECO:0000313" key="2">
    <source>
        <dbReference type="Proteomes" id="UP001606305"/>
    </source>
</evidence>
<protein>
    <recommendedName>
        <fullName evidence="3">ASCH domain-containing protein</fullName>
    </recommendedName>
</protein>
<reference evidence="1 2" key="1">
    <citation type="submission" date="2024-09" db="EMBL/GenBank/DDBJ databases">
        <title>Novel species of the genus Pelomonas and Roseateles isolated from streams.</title>
        <authorList>
            <person name="Lu H."/>
        </authorList>
    </citation>
    <scope>NUCLEOTIDE SEQUENCE [LARGE SCALE GENOMIC DNA]</scope>
    <source>
        <strain evidence="1 2">BYS96W</strain>
    </source>
</reference>
<accession>A0ABW7G7P0</accession>